<organism evidence="2 3">
    <name type="scientific">Bifidobacterium vespertilionis</name>
    <dbReference type="NCBI Taxonomy" id="2562524"/>
    <lineage>
        <taxon>Bacteria</taxon>
        <taxon>Bacillati</taxon>
        <taxon>Actinomycetota</taxon>
        <taxon>Actinomycetes</taxon>
        <taxon>Bifidobacteriales</taxon>
        <taxon>Bifidobacteriaceae</taxon>
        <taxon>Bifidobacterium</taxon>
    </lineage>
</organism>
<evidence type="ECO:0000313" key="2">
    <source>
        <dbReference type="EMBL" id="KAA8821029.1"/>
    </source>
</evidence>
<dbReference type="OrthoDB" id="3234009at2"/>
<dbReference type="EMBL" id="RZNZ01000025">
    <property type="protein sequence ID" value="KAA8815727.1"/>
    <property type="molecule type" value="Genomic_DNA"/>
</dbReference>
<sequence>MPDARADASPFGFGERDRELLELFGLAERQVADDADRMESETASHGIVGPIHVGSHMPGLGDGPLAGAWPSA</sequence>
<dbReference type="Proteomes" id="UP000345527">
    <property type="component" value="Unassembled WGS sequence"/>
</dbReference>
<comment type="caution">
    <text evidence="2">The sequence shown here is derived from an EMBL/GenBank/DDBJ whole genome shotgun (WGS) entry which is preliminary data.</text>
</comment>
<dbReference type="AlphaFoldDB" id="A0A5J5DS72"/>
<dbReference type="EMBL" id="RZOA01000037">
    <property type="protein sequence ID" value="KAA8821029.1"/>
    <property type="molecule type" value="Genomic_DNA"/>
</dbReference>
<gene>
    <name evidence="2" type="ORF">EM848_11605</name>
    <name evidence="1" type="ORF">EMO90_11845</name>
</gene>
<proteinExistence type="predicted"/>
<evidence type="ECO:0000313" key="1">
    <source>
        <dbReference type="EMBL" id="KAA8815727.1"/>
    </source>
</evidence>
<dbReference type="Proteomes" id="UP000374630">
    <property type="component" value="Unassembled WGS sequence"/>
</dbReference>
<dbReference type="RefSeq" id="WP_150355094.1">
    <property type="nucleotide sequence ID" value="NZ_RZNZ01000025.1"/>
</dbReference>
<name>A0A5J5DS72_9BIFI</name>
<keyword evidence="4" id="KW-1185">Reference proteome</keyword>
<evidence type="ECO:0000313" key="4">
    <source>
        <dbReference type="Proteomes" id="UP000374630"/>
    </source>
</evidence>
<protein>
    <submittedName>
        <fullName evidence="2">Uncharacterized protein</fullName>
    </submittedName>
</protein>
<evidence type="ECO:0000313" key="3">
    <source>
        <dbReference type="Proteomes" id="UP000345527"/>
    </source>
</evidence>
<reference evidence="3 4" key="1">
    <citation type="journal article" date="2019" name="Syst. Appl. Microbiol.">
        <title>Characterization of Bifidobacterium species in feaces of the Egyptian fruit bat: Description of B. vespertilionis sp. nov. and B. rousetti sp. nov.</title>
        <authorList>
            <person name="Modesto M."/>
            <person name="Satti M."/>
            <person name="Watanabe K."/>
            <person name="Puglisi E."/>
            <person name="Morelli L."/>
            <person name="Huang C.-H."/>
            <person name="Liou J.-S."/>
            <person name="Miyashita M."/>
            <person name="Tamura T."/>
            <person name="Saito S."/>
            <person name="Mori K."/>
            <person name="Huang L."/>
            <person name="Sciavilla P."/>
            <person name="Sandri C."/>
            <person name="Spiezio C."/>
            <person name="Vitali F."/>
            <person name="Cavalieri D."/>
            <person name="Perpetuini G."/>
            <person name="Tofalo R."/>
            <person name="Bonetti A."/>
            <person name="Arita M."/>
            <person name="Mattarelli P."/>
        </authorList>
    </citation>
    <scope>NUCLEOTIDE SEQUENCE [LARGE SCALE GENOMIC DNA]</scope>
    <source>
        <strain evidence="1 4">RST16</strain>
        <strain evidence="2 3">RST8</strain>
    </source>
</reference>
<accession>A0A5J5DS72</accession>